<evidence type="ECO:0000256" key="2">
    <source>
        <dbReference type="ARBA" id="ARBA00023125"/>
    </source>
</evidence>
<dbReference type="InterPro" id="IPR013762">
    <property type="entry name" value="Integrase-like_cat_sf"/>
</dbReference>
<dbReference type="PROSITE" id="PS51898">
    <property type="entry name" value="TYR_RECOMBINASE"/>
    <property type="match status" value="1"/>
</dbReference>
<evidence type="ECO:0000313" key="6">
    <source>
        <dbReference type="Proteomes" id="UP001447857"/>
    </source>
</evidence>
<feature type="domain" description="Tyr recombinase" evidence="4">
    <location>
        <begin position="204"/>
        <end position="407"/>
    </location>
</feature>
<reference evidence="5 6" key="1">
    <citation type="submission" date="2024-02" db="EMBL/GenBank/DDBJ databases">
        <title>complete genome of Flavobacterium ginsenosidimutans Str. YTB16.</title>
        <authorList>
            <person name="Wang Q."/>
        </authorList>
    </citation>
    <scope>NUCLEOTIDE SEQUENCE [LARGE SCALE GENOMIC DNA]</scope>
    <source>
        <strain evidence="5 6">YTB16</strain>
    </source>
</reference>
<evidence type="ECO:0000313" key="5">
    <source>
        <dbReference type="EMBL" id="WXK50161.1"/>
    </source>
</evidence>
<dbReference type="PANTHER" id="PTHR30349">
    <property type="entry name" value="PHAGE INTEGRASE-RELATED"/>
    <property type="match status" value="1"/>
</dbReference>
<accession>A0ABZ2Q6Z3</accession>
<proteinExistence type="inferred from homology"/>
<dbReference type="RefSeq" id="WP_338840555.1">
    <property type="nucleotide sequence ID" value="NZ_CP147988.1"/>
</dbReference>
<dbReference type="EMBL" id="CP147988">
    <property type="protein sequence ID" value="WXK50161.1"/>
    <property type="molecule type" value="Genomic_DNA"/>
</dbReference>
<evidence type="ECO:0000256" key="1">
    <source>
        <dbReference type="ARBA" id="ARBA00008857"/>
    </source>
</evidence>
<dbReference type="SUPFAM" id="SSF56349">
    <property type="entry name" value="DNA breaking-rejoining enzymes"/>
    <property type="match status" value="1"/>
</dbReference>
<gene>
    <name evidence="5" type="ORF">V6624_00725</name>
</gene>
<dbReference type="Proteomes" id="UP001447857">
    <property type="component" value="Chromosome"/>
</dbReference>
<sequence>MKLPKNPHKGMKIYCHKCKRDNPTCNHYDIHRYKVKIHVVGGDGRKRTKVLNSKNYNDAVKEAIDFENELKATNYEKVVIEEAGNDYSILDAVVQYQRYLSGQHKYAHKIKKVSVEYQKECMRYCKFFLDSLHEVRDLMATRVVEVNQNDVARFYLWAEKHYGAKSFNKCMGALKAFFAFLIDVEEIMMKNQFAVYESKSVVMKDVTTLTKEEFQTIIDSIGVVNPFQLLGGKGERKNMYKPYLVHGFKLFLLTGGRREDVVELRWSDMLITIEGVKFFKIANKKVNRIRRTEEYNKYVPINDDLFELLLEMGYEAKKNTDDYILFPERNVKAKTIMDALSKSFSHYVKESGVKKDISLKNLRKTYITWMHRAIGKNTGLLTSHSSEKVLKDHYIDSAVLSAVEEATLKIRMFGE</sequence>
<protein>
    <submittedName>
        <fullName evidence="5">Tyrosine-type recombinase/integrase</fullName>
    </submittedName>
</protein>
<dbReference type="InterPro" id="IPR050090">
    <property type="entry name" value="Tyrosine_recombinase_XerCD"/>
</dbReference>
<dbReference type="InterPro" id="IPR011010">
    <property type="entry name" value="DNA_brk_join_enz"/>
</dbReference>
<dbReference type="Pfam" id="PF00589">
    <property type="entry name" value="Phage_integrase"/>
    <property type="match status" value="1"/>
</dbReference>
<keyword evidence="6" id="KW-1185">Reference proteome</keyword>
<dbReference type="Gene3D" id="1.10.443.10">
    <property type="entry name" value="Intergrase catalytic core"/>
    <property type="match status" value="1"/>
</dbReference>
<organism evidence="5 6">
    <name type="scientific">Flavobacterium ginsenosidimutans</name>
    <dbReference type="NCBI Taxonomy" id="687844"/>
    <lineage>
        <taxon>Bacteria</taxon>
        <taxon>Pseudomonadati</taxon>
        <taxon>Bacteroidota</taxon>
        <taxon>Flavobacteriia</taxon>
        <taxon>Flavobacteriales</taxon>
        <taxon>Flavobacteriaceae</taxon>
        <taxon>Flavobacterium</taxon>
    </lineage>
</organism>
<comment type="similarity">
    <text evidence="1">Belongs to the 'phage' integrase family.</text>
</comment>
<evidence type="ECO:0000259" key="4">
    <source>
        <dbReference type="PROSITE" id="PS51898"/>
    </source>
</evidence>
<dbReference type="InterPro" id="IPR002104">
    <property type="entry name" value="Integrase_catalytic"/>
</dbReference>
<evidence type="ECO:0000256" key="3">
    <source>
        <dbReference type="ARBA" id="ARBA00023172"/>
    </source>
</evidence>
<keyword evidence="2" id="KW-0238">DNA-binding</keyword>
<keyword evidence="3" id="KW-0233">DNA recombination</keyword>
<name>A0ABZ2Q6Z3_9FLAO</name>
<dbReference type="PANTHER" id="PTHR30349:SF41">
    <property type="entry name" value="INTEGRASE_RECOMBINASE PROTEIN MJ0367-RELATED"/>
    <property type="match status" value="1"/>
</dbReference>